<comment type="caution">
    <text evidence="3">The sequence shown here is derived from an EMBL/GenBank/DDBJ whole genome shotgun (WGS) entry which is preliminary data.</text>
</comment>
<evidence type="ECO:0000256" key="1">
    <source>
        <dbReference type="ARBA" id="ARBA00006336"/>
    </source>
</evidence>
<name>A0A196SKZ4_BLAHN</name>
<evidence type="ECO:0000313" key="3">
    <source>
        <dbReference type="EMBL" id="OAO16867.1"/>
    </source>
</evidence>
<comment type="similarity">
    <text evidence="1">Belongs to the isochorismatase family.</text>
</comment>
<dbReference type="InterPro" id="IPR036380">
    <property type="entry name" value="Isochorismatase-like_sf"/>
</dbReference>
<keyword evidence="4" id="KW-1185">Reference proteome</keyword>
<dbReference type="AlphaFoldDB" id="A0A196SKZ4"/>
<dbReference type="Pfam" id="PF00857">
    <property type="entry name" value="Isochorismatase"/>
    <property type="match status" value="1"/>
</dbReference>
<reference evidence="3 4" key="1">
    <citation type="submission" date="2016-05" db="EMBL/GenBank/DDBJ databases">
        <title>Nuclear genome of Blastocystis sp. subtype 1 NandII.</title>
        <authorList>
            <person name="Gentekaki E."/>
            <person name="Curtis B."/>
            <person name="Stairs C."/>
            <person name="Eme L."/>
            <person name="Herman E."/>
            <person name="Klimes V."/>
            <person name="Arias M.C."/>
            <person name="Elias M."/>
            <person name="Hilliou F."/>
            <person name="Klute M."/>
            <person name="Malik S.-B."/>
            <person name="Pightling A."/>
            <person name="Rachubinski R."/>
            <person name="Salas D."/>
            <person name="Schlacht A."/>
            <person name="Suga H."/>
            <person name="Archibald J."/>
            <person name="Ball S.G."/>
            <person name="Clark G."/>
            <person name="Dacks J."/>
            <person name="Van Der Giezen M."/>
            <person name="Tsaousis A."/>
            <person name="Roger A."/>
        </authorList>
    </citation>
    <scope>NUCLEOTIDE SEQUENCE [LARGE SCALE GENOMIC DNA]</scope>
    <source>
        <strain evidence="4">ATCC 50177 / NandII</strain>
    </source>
</reference>
<dbReference type="OrthoDB" id="269496at2759"/>
<dbReference type="SUPFAM" id="SSF52499">
    <property type="entry name" value="Isochorismatase-like hydrolases"/>
    <property type="match status" value="1"/>
</dbReference>
<dbReference type="InterPro" id="IPR000868">
    <property type="entry name" value="Isochorismatase-like_dom"/>
</dbReference>
<feature type="domain" description="Isochorismatase-like" evidence="2">
    <location>
        <begin position="10"/>
        <end position="166"/>
    </location>
</feature>
<dbReference type="InterPro" id="IPR050993">
    <property type="entry name" value="Isochorismatase_domain"/>
</dbReference>
<organism evidence="3 4">
    <name type="scientific">Blastocystis sp. subtype 1 (strain ATCC 50177 / NandII)</name>
    <dbReference type="NCBI Taxonomy" id="478820"/>
    <lineage>
        <taxon>Eukaryota</taxon>
        <taxon>Sar</taxon>
        <taxon>Stramenopiles</taxon>
        <taxon>Bigyra</taxon>
        <taxon>Opalozoa</taxon>
        <taxon>Opalinata</taxon>
        <taxon>Blastocystidae</taxon>
        <taxon>Blastocystis</taxon>
    </lineage>
</organism>
<gene>
    <name evidence="3" type="ORF">AV274_1390</name>
</gene>
<dbReference type="PANTHER" id="PTHR14119">
    <property type="entry name" value="HYDROLASE"/>
    <property type="match status" value="1"/>
</dbReference>
<dbReference type="Gene3D" id="3.40.50.850">
    <property type="entry name" value="Isochorismatase-like"/>
    <property type="match status" value="1"/>
</dbReference>
<protein>
    <submittedName>
        <fullName evidence="3">Isochorismatase domain containing protein</fullName>
    </submittedName>
</protein>
<dbReference type="STRING" id="478820.A0A196SKZ4"/>
<dbReference type="PANTHER" id="PTHR14119:SF3">
    <property type="entry name" value="ISOCHORISMATASE DOMAIN-CONTAINING PROTEIN 2"/>
    <property type="match status" value="1"/>
</dbReference>
<evidence type="ECO:0000313" key="4">
    <source>
        <dbReference type="Proteomes" id="UP000078348"/>
    </source>
</evidence>
<proteinExistence type="inferred from homology"/>
<dbReference type="Proteomes" id="UP000078348">
    <property type="component" value="Unassembled WGS sequence"/>
</dbReference>
<sequence>MLPRLLASNTALFVCDVQSCFLKSVYAVEELINTTSFLLKSSRVLNLPCVITEQYPEKLKHTVDALQPLISATETQKAYPVFPKVDFTMMSPAVKDYLHSTCPDVKNVLICGMETHVCVLQTCYDLLENGYNVYLCVDAVSSRSPVDRKVAIQQLQKDGVVLTTAENAMFQIIRSKNNEHFKEISSLVKSKELPKLLDF</sequence>
<dbReference type="EMBL" id="LXWW01000055">
    <property type="protein sequence ID" value="OAO16867.1"/>
    <property type="molecule type" value="Genomic_DNA"/>
</dbReference>
<evidence type="ECO:0000259" key="2">
    <source>
        <dbReference type="Pfam" id="PF00857"/>
    </source>
</evidence>
<accession>A0A196SKZ4</accession>